<feature type="signal peptide" evidence="1">
    <location>
        <begin position="1"/>
        <end position="20"/>
    </location>
</feature>
<evidence type="ECO:0000313" key="3">
    <source>
        <dbReference type="EMBL" id="GAA0676242.1"/>
    </source>
</evidence>
<dbReference type="Pfam" id="PF01497">
    <property type="entry name" value="Peripla_BP_2"/>
    <property type="match status" value="1"/>
</dbReference>
<sequence>MRRLIALAALPLLSAAPVRAPRIVSINPCIDAVLMHVADPSQIVGISHYSQDPRATSIPLAQAMQFTATSGTAEEVVALAPDVVMSGPHVAPATIAALKRMRIRLVQYPVPDSVTESEEQVRDIARIAGHAPRGQALARRIASAARPMTETQVPALIWQSGGLVPGAGTLPDELLSRAGFRNMSAVYGLKKWDVLPLEYLIARPPRVLLSVGAAEVGEDRLTAHPAVRRLAQRIAIAPYPSRLMNCGGPTIVAAMARLRRIRKGMGA</sequence>
<protein>
    <recommendedName>
        <fullName evidence="2">Fe/B12 periplasmic-binding domain-containing protein</fullName>
    </recommendedName>
</protein>
<evidence type="ECO:0000256" key="1">
    <source>
        <dbReference type="SAM" id="SignalP"/>
    </source>
</evidence>
<dbReference type="Proteomes" id="UP001500238">
    <property type="component" value="Unassembled WGS sequence"/>
</dbReference>
<dbReference type="SUPFAM" id="SSF53807">
    <property type="entry name" value="Helical backbone' metal receptor"/>
    <property type="match status" value="1"/>
</dbReference>
<dbReference type="InterPro" id="IPR050902">
    <property type="entry name" value="ABC_Transporter_SBP"/>
</dbReference>
<name>A0ABN1HZU6_9SPHN</name>
<organism evidence="3 4">
    <name type="scientific">Sphingomonas insulae</name>
    <dbReference type="NCBI Taxonomy" id="424800"/>
    <lineage>
        <taxon>Bacteria</taxon>
        <taxon>Pseudomonadati</taxon>
        <taxon>Pseudomonadota</taxon>
        <taxon>Alphaproteobacteria</taxon>
        <taxon>Sphingomonadales</taxon>
        <taxon>Sphingomonadaceae</taxon>
        <taxon>Sphingomonas</taxon>
    </lineage>
</organism>
<keyword evidence="4" id="KW-1185">Reference proteome</keyword>
<feature type="domain" description="Fe/B12 periplasmic-binding" evidence="2">
    <location>
        <begin position="23"/>
        <end position="230"/>
    </location>
</feature>
<keyword evidence="1" id="KW-0732">Signal</keyword>
<feature type="chain" id="PRO_5047515774" description="Fe/B12 periplasmic-binding domain-containing protein" evidence="1">
    <location>
        <begin position="21"/>
        <end position="267"/>
    </location>
</feature>
<dbReference type="PANTHER" id="PTHR30535">
    <property type="entry name" value="VITAMIN B12-BINDING PROTEIN"/>
    <property type="match status" value="1"/>
</dbReference>
<gene>
    <name evidence="3" type="ORF">GCM10009102_30820</name>
</gene>
<dbReference type="RefSeq" id="WP_163957825.1">
    <property type="nucleotide sequence ID" value="NZ_BAAAES010000012.1"/>
</dbReference>
<dbReference type="InterPro" id="IPR002491">
    <property type="entry name" value="ABC_transptr_periplasmic_BD"/>
</dbReference>
<dbReference type="PANTHER" id="PTHR30535:SF34">
    <property type="entry name" value="MOLYBDATE-BINDING PROTEIN MOLA"/>
    <property type="match status" value="1"/>
</dbReference>
<proteinExistence type="predicted"/>
<evidence type="ECO:0000313" key="4">
    <source>
        <dbReference type="Proteomes" id="UP001500238"/>
    </source>
</evidence>
<dbReference type="EMBL" id="BAAAES010000012">
    <property type="protein sequence ID" value="GAA0676242.1"/>
    <property type="molecule type" value="Genomic_DNA"/>
</dbReference>
<reference evidence="3 4" key="1">
    <citation type="journal article" date="2019" name="Int. J. Syst. Evol. Microbiol.">
        <title>The Global Catalogue of Microorganisms (GCM) 10K type strain sequencing project: providing services to taxonomists for standard genome sequencing and annotation.</title>
        <authorList>
            <consortium name="The Broad Institute Genomics Platform"/>
            <consortium name="The Broad Institute Genome Sequencing Center for Infectious Disease"/>
            <person name="Wu L."/>
            <person name="Ma J."/>
        </authorList>
    </citation>
    <scope>NUCLEOTIDE SEQUENCE [LARGE SCALE GENOMIC DNA]</scope>
    <source>
        <strain evidence="3 4">JCM 14603</strain>
    </source>
</reference>
<accession>A0ABN1HZU6</accession>
<evidence type="ECO:0000259" key="2">
    <source>
        <dbReference type="Pfam" id="PF01497"/>
    </source>
</evidence>
<dbReference type="Gene3D" id="3.40.50.1980">
    <property type="entry name" value="Nitrogenase molybdenum iron protein domain"/>
    <property type="match status" value="2"/>
</dbReference>
<comment type="caution">
    <text evidence="3">The sequence shown here is derived from an EMBL/GenBank/DDBJ whole genome shotgun (WGS) entry which is preliminary data.</text>
</comment>